<proteinExistence type="predicted"/>
<name>A0ACA9NJ06_9GLOM</name>
<protein>
    <submittedName>
        <fullName evidence="1">10674_t:CDS:1</fullName>
    </submittedName>
</protein>
<dbReference type="EMBL" id="CAJVPM010024301">
    <property type="protein sequence ID" value="CAG8653057.1"/>
    <property type="molecule type" value="Genomic_DNA"/>
</dbReference>
<gene>
    <name evidence="1" type="ORF">SCALOS_LOCUS8735</name>
</gene>
<feature type="non-terminal residue" evidence="1">
    <location>
        <position position="180"/>
    </location>
</feature>
<keyword evidence="2" id="KW-1185">Reference proteome</keyword>
<sequence>MPKSPLSKYFVVLIGRTSGIYYSWKECKEQVNNISNSSYKKFFTLEDAYKCFEDHQNKIKEKEDLINSLDKIVIYTDRSCINNNRGIHARIGIYYKDGSKEITEPLPGNIRTNNRAELFAIIRSIETCENQEKILEIRTDSRYVVNACESWILKWKINNWKTVRGEDVKNRDLFEKFDKL</sequence>
<comment type="caution">
    <text evidence="1">The sequence shown here is derived from an EMBL/GenBank/DDBJ whole genome shotgun (WGS) entry which is preliminary data.</text>
</comment>
<evidence type="ECO:0000313" key="2">
    <source>
        <dbReference type="Proteomes" id="UP000789860"/>
    </source>
</evidence>
<evidence type="ECO:0000313" key="1">
    <source>
        <dbReference type="EMBL" id="CAG8653057.1"/>
    </source>
</evidence>
<accession>A0ACA9NJ06</accession>
<reference evidence="1" key="1">
    <citation type="submission" date="2021-06" db="EMBL/GenBank/DDBJ databases">
        <authorList>
            <person name="Kallberg Y."/>
            <person name="Tangrot J."/>
            <person name="Rosling A."/>
        </authorList>
    </citation>
    <scope>NUCLEOTIDE SEQUENCE</scope>
    <source>
        <strain evidence="1">AU212A</strain>
    </source>
</reference>
<feature type="non-terminal residue" evidence="1">
    <location>
        <position position="1"/>
    </location>
</feature>
<organism evidence="1 2">
    <name type="scientific">Scutellospora calospora</name>
    <dbReference type="NCBI Taxonomy" id="85575"/>
    <lineage>
        <taxon>Eukaryota</taxon>
        <taxon>Fungi</taxon>
        <taxon>Fungi incertae sedis</taxon>
        <taxon>Mucoromycota</taxon>
        <taxon>Glomeromycotina</taxon>
        <taxon>Glomeromycetes</taxon>
        <taxon>Diversisporales</taxon>
        <taxon>Gigasporaceae</taxon>
        <taxon>Scutellospora</taxon>
    </lineage>
</organism>
<dbReference type="Proteomes" id="UP000789860">
    <property type="component" value="Unassembled WGS sequence"/>
</dbReference>